<evidence type="ECO:0000259" key="1">
    <source>
        <dbReference type="Pfam" id="PF01370"/>
    </source>
</evidence>
<reference evidence="2 3" key="1">
    <citation type="journal article" date="2015" name="Int. J. Syst. Evol. Microbiol.">
        <title>Mariniphaga sediminis sp. nov., isolated from coastal sediment.</title>
        <authorList>
            <person name="Wang F.Q."/>
            <person name="Shen Q.Y."/>
            <person name="Chen G.J."/>
            <person name="Du Z.J."/>
        </authorList>
    </citation>
    <scope>NUCLEOTIDE SEQUENCE [LARGE SCALE GENOMIC DNA]</scope>
    <source>
        <strain evidence="2 3">SY21</strain>
    </source>
</reference>
<dbReference type="Pfam" id="PF01370">
    <property type="entry name" value="Epimerase"/>
    <property type="match status" value="1"/>
</dbReference>
<dbReference type="InterPro" id="IPR036291">
    <property type="entry name" value="NAD(P)-bd_dom_sf"/>
</dbReference>
<dbReference type="InterPro" id="IPR001509">
    <property type="entry name" value="Epimerase_deHydtase"/>
</dbReference>
<dbReference type="GO" id="GO:0005737">
    <property type="term" value="C:cytoplasm"/>
    <property type="evidence" value="ECO:0007669"/>
    <property type="project" value="TreeGrafter"/>
</dbReference>
<dbReference type="SUPFAM" id="SSF51735">
    <property type="entry name" value="NAD(P)-binding Rossmann-fold domains"/>
    <property type="match status" value="1"/>
</dbReference>
<protein>
    <submittedName>
        <fullName evidence="2">NAD-dependent epimerase/dehydratase family protein</fullName>
    </submittedName>
</protein>
<dbReference type="Gene3D" id="3.40.50.720">
    <property type="entry name" value="NAD(P)-binding Rossmann-like Domain"/>
    <property type="match status" value="1"/>
</dbReference>
<dbReference type="OrthoDB" id="596910at2"/>
<dbReference type="AlphaFoldDB" id="A0A399CVX2"/>
<evidence type="ECO:0000313" key="3">
    <source>
        <dbReference type="Proteomes" id="UP000266441"/>
    </source>
</evidence>
<dbReference type="PANTHER" id="PTHR48079:SF6">
    <property type="entry name" value="NAD(P)-BINDING DOMAIN-CONTAINING PROTEIN-RELATED"/>
    <property type="match status" value="1"/>
</dbReference>
<gene>
    <name evidence="2" type="ORF">D1164_23245</name>
</gene>
<dbReference type="GO" id="GO:0004029">
    <property type="term" value="F:aldehyde dehydrogenase (NAD+) activity"/>
    <property type="evidence" value="ECO:0007669"/>
    <property type="project" value="TreeGrafter"/>
</dbReference>
<organism evidence="2 3">
    <name type="scientific">Mariniphaga sediminis</name>
    <dbReference type="NCBI Taxonomy" id="1628158"/>
    <lineage>
        <taxon>Bacteria</taxon>
        <taxon>Pseudomonadati</taxon>
        <taxon>Bacteroidota</taxon>
        <taxon>Bacteroidia</taxon>
        <taxon>Marinilabiliales</taxon>
        <taxon>Prolixibacteraceae</taxon>
        <taxon>Mariniphaga</taxon>
    </lineage>
</organism>
<feature type="domain" description="NAD-dependent epimerase/dehydratase" evidence="1">
    <location>
        <begin position="6"/>
        <end position="229"/>
    </location>
</feature>
<comment type="caution">
    <text evidence="2">The sequence shown here is derived from an EMBL/GenBank/DDBJ whole genome shotgun (WGS) entry which is preliminary data.</text>
</comment>
<dbReference type="Proteomes" id="UP000266441">
    <property type="component" value="Unassembled WGS sequence"/>
</dbReference>
<name>A0A399CVX2_9BACT</name>
<keyword evidence="3" id="KW-1185">Reference proteome</keyword>
<dbReference type="RefSeq" id="WP_119352305.1">
    <property type="nucleotide sequence ID" value="NZ_QWET01000041.1"/>
</dbReference>
<sequence>MKGTSLITGVNGHLGNNLLRNLLSKGINVRGTVRNLDDKSSFKDLDFTPIYADLHDKESLIKALQGVDILYQVAAVFKLWTQNAERDIYEANMLATKNIMKAAAETNVKKVVYVSSIAAMGRKTLPMNPDVYNDEKENVYYRSKIDSEKLAWKIAKEHNMDMVSVCPSAMIGEHCTKLTPSHNMLRMVLKKEVFVDSQFYINWVDVKDVAEGCYLAATNGKNGQRYGLGTSKAVGLTEIIHLAQELFPEQKIKTPFKMPKWMLNFSASFFEMMSKINGKEPILQKNQVRMYFKLRQDMDISKSEQELGYSPTNPIVAIKKALKFLNENKKIV</sequence>
<dbReference type="InterPro" id="IPR051783">
    <property type="entry name" value="NAD(P)-dependent_oxidoreduct"/>
</dbReference>
<evidence type="ECO:0000313" key="2">
    <source>
        <dbReference type="EMBL" id="RIH62752.1"/>
    </source>
</evidence>
<dbReference type="PANTHER" id="PTHR48079">
    <property type="entry name" value="PROTEIN YEEZ"/>
    <property type="match status" value="1"/>
</dbReference>
<accession>A0A399CVX2</accession>
<proteinExistence type="predicted"/>
<dbReference type="EMBL" id="QWET01000041">
    <property type="protein sequence ID" value="RIH62752.1"/>
    <property type="molecule type" value="Genomic_DNA"/>
</dbReference>